<evidence type="ECO:0000313" key="14">
    <source>
        <dbReference type="Proteomes" id="UP000067461"/>
    </source>
</evidence>
<comment type="similarity">
    <text evidence="10">Belongs to the binding-protein-dependent transport system permease family.</text>
</comment>
<gene>
    <name evidence="13" type="ORF">SRAA_1095</name>
</gene>
<dbReference type="AlphaFoldDB" id="A0A060NPW4"/>
<feature type="region of interest" description="Disordered" evidence="11">
    <location>
        <begin position="1"/>
        <end position="40"/>
    </location>
</feature>
<dbReference type="InterPro" id="IPR035906">
    <property type="entry name" value="MetI-like_sf"/>
</dbReference>
<evidence type="ECO:0000256" key="2">
    <source>
        <dbReference type="ARBA" id="ARBA00004651"/>
    </source>
</evidence>
<feature type="transmembrane region" description="Helical" evidence="10">
    <location>
        <begin position="176"/>
        <end position="197"/>
    </location>
</feature>
<dbReference type="GO" id="GO:0005886">
    <property type="term" value="C:plasma membrane"/>
    <property type="evidence" value="ECO:0007669"/>
    <property type="project" value="UniProtKB-SubCell"/>
</dbReference>
<protein>
    <submittedName>
        <fullName evidence="13">ABC-type nitrate/sulfonate/bicarbonate transport system, permease component</fullName>
    </submittedName>
</protein>
<keyword evidence="8" id="KW-0406">Ion transport</keyword>
<evidence type="ECO:0000256" key="8">
    <source>
        <dbReference type="ARBA" id="ARBA00023065"/>
    </source>
</evidence>
<evidence type="ECO:0000256" key="1">
    <source>
        <dbReference type="ARBA" id="ARBA00004533"/>
    </source>
</evidence>
<name>A0A060NPW4_9BURK</name>
<dbReference type="EMBL" id="AP014568">
    <property type="protein sequence ID" value="BAO80949.1"/>
    <property type="molecule type" value="Genomic_DNA"/>
</dbReference>
<dbReference type="GO" id="GO:0006811">
    <property type="term" value="P:monoatomic ion transport"/>
    <property type="evidence" value="ECO:0007669"/>
    <property type="project" value="UniProtKB-KW"/>
</dbReference>
<dbReference type="CDD" id="cd06261">
    <property type="entry name" value="TM_PBP2"/>
    <property type="match status" value="1"/>
</dbReference>
<feature type="transmembrane region" description="Helical" evidence="10">
    <location>
        <begin position="275"/>
        <end position="296"/>
    </location>
</feature>
<dbReference type="PANTHER" id="PTHR30151:SF7">
    <property type="entry name" value="NITRATE IMPORT PERMEASE PROTEIN NRTB"/>
    <property type="match status" value="1"/>
</dbReference>
<dbReference type="STRING" id="1458425.SRAA_1095"/>
<feature type="transmembrane region" description="Helical" evidence="10">
    <location>
        <begin position="218"/>
        <end position="237"/>
    </location>
</feature>
<keyword evidence="7 10" id="KW-1133">Transmembrane helix</keyword>
<dbReference type="GO" id="GO:0015112">
    <property type="term" value="F:nitrate transmembrane transporter activity"/>
    <property type="evidence" value="ECO:0007669"/>
    <property type="project" value="InterPro"/>
</dbReference>
<reference evidence="13 14" key="1">
    <citation type="journal article" date="2014" name="Nat. Commun.">
        <title>Physiological and genomic features of highly alkaliphilic hydrogen-utilizing Betaproteobacteria from a continental serpentinizing site.</title>
        <authorList>
            <person name="Suzuki S."/>
            <person name="Kuenen J.G."/>
            <person name="Schipper K."/>
            <person name="van der Velde S."/>
            <person name="Ishii S."/>
            <person name="Wu A."/>
            <person name="Sorokin D.Y."/>
            <person name="Tenney A."/>
            <person name="Meng X.Y."/>
            <person name="Morrill P.L."/>
            <person name="Kamagata Y."/>
            <person name="Muyzer G."/>
            <person name="Nealson K.H."/>
        </authorList>
    </citation>
    <scope>NUCLEOTIDE SEQUENCE [LARGE SCALE GENOMIC DNA]</scope>
    <source>
        <strain evidence="13 14">A1</strain>
    </source>
</reference>
<evidence type="ECO:0000259" key="12">
    <source>
        <dbReference type="PROSITE" id="PS50928"/>
    </source>
</evidence>
<feature type="transmembrane region" description="Helical" evidence="10">
    <location>
        <begin position="120"/>
        <end position="138"/>
    </location>
</feature>
<keyword evidence="3 10" id="KW-0813">Transport</keyword>
<dbReference type="SUPFAM" id="SSF161098">
    <property type="entry name" value="MetI-like"/>
    <property type="match status" value="1"/>
</dbReference>
<dbReference type="Gene3D" id="1.10.3720.10">
    <property type="entry name" value="MetI-like"/>
    <property type="match status" value="1"/>
</dbReference>
<keyword evidence="4" id="KW-1003">Cell membrane</keyword>
<keyword evidence="5" id="KW-0997">Cell inner membrane</keyword>
<evidence type="ECO:0000256" key="10">
    <source>
        <dbReference type="RuleBase" id="RU363032"/>
    </source>
</evidence>
<dbReference type="NCBIfam" id="TIGR01183">
    <property type="entry name" value="ntrB"/>
    <property type="match status" value="1"/>
</dbReference>
<keyword evidence="9 10" id="KW-0472">Membrane</keyword>
<dbReference type="Proteomes" id="UP000067461">
    <property type="component" value="Chromosome"/>
</dbReference>
<evidence type="ECO:0000256" key="7">
    <source>
        <dbReference type="ARBA" id="ARBA00022989"/>
    </source>
</evidence>
<dbReference type="HOGENOM" id="CLU_046113_1_1_4"/>
<feature type="transmembrane region" description="Helical" evidence="10">
    <location>
        <begin position="150"/>
        <end position="170"/>
    </location>
</feature>
<dbReference type="FunFam" id="1.10.3720.10:FF:000003">
    <property type="entry name" value="Aliphatic sulfonate ABC transporter permease"/>
    <property type="match status" value="1"/>
</dbReference>
<feature type="compositionally biased region" description="Low complexity" evidence="11">
    <location>
        <begin position="15"/>
        <end position="40"/>
    </location>
</feature>
<evidence type="ECO:0000256" key="6">
    <source>
        <dbReference type="ARBA" id="ARBA00022692"/>
    </source>
</evidence>
<dbReference type="PANTHER" id="PTHR30151">
    <property type="entry name" value="ALKANE SULFONATE ABC TRANSPORTER-RELATED, MEMBRANE SUBUNIT"/>
    <property type="match status" value="1"/>
</dbReference>
<organism evidence="13 14">
    <name type="scientific">Serpentinimonas raichei</name>
    <dbReference type="NCBI Taxonomy" id="1458425"/>
    <lineage>
        <taxon>Bacteria</taxon>
        <taxon>Pseudomonadati</taxon>
        <taxon>Pseudomonadota</taxon>
        <taxon>Betaproteobacteria</taxon>
        <taxon>Burkholderiales</taxon>
        <taxon>Comamonadaceae</taxon>
        <taxon>Serpentinimonas</taxon>
    </lineage>
</organism>
<dbReference type="InterPro" id="IPR000515">
    <property type="entry name" value="MetI-like"/>
</dbReference>
<dbReference type="OrthoDB" id="8138334at2"/>
<comment type="subcellular location">
    <subcellularLocation>
        <location evidence="1">Cell inner membrane</location>
    </subcellularLocation>
    <subcellularLocation>
        <location evidence="2 10">Cell membrane</location>
        <topology evidence="2 10">Multi-pass membrane protein</topology>
    </subcellularLocation>
</comment>
<keyword evidence="14" id="KW-1185">Reference proteome</keyword>
<sequence length="306" mass="32900">MVSAVFHSPRAGQIPAAPAEPARTPAPAHSSPARSQPARSSATRRFEASEWLQQGLPPLFGLLLLIGLWHLAATSGEGQFPTPGATWSAALVLFADPFFVNGPNDVGIGWQVLNSLERVGLGFGLAALVGIPLGFLIGRSVFAGRMCAPLISLFKPVSPLAWLPIGLLVFQGTEPAAIWTIFICSIWPMIINTAVGVQRVPQDYLNVARVLNLSEWTILTKILLPAVLPYVLTGVRLAVGTAWLVIVAAEMLTGGVGIGFWIWDEWNNLNITNIIVAIFVIGLVGLLLEWALVRIARAFTFEEVKS</sequence>
<evidence type="ECO:0000256" key="3">
    <source>
        <dbReference type="ARBA" id="ARBA00022448"/>
    </source>
</evidence>
<evidence type="ECO:0000256" key="4">
    <source>
        <dbReference type="ARBA" id="ARBA00022475"/>
    </source>
</evidence>
<keyword evidence="6 10" id="KW-0812">Transmembrane</keyword>
<evidence type="ECO:0000256" key="11">
    <source>
        <dbReference type="SAM" id="MobiDB-lite"/>
    </source>
</evidence>
<dbReference type="PROSITE" id="PS50928">
    <property type="entry name" value="ABC_TM1"/>
    <property type="match status" value="1"/>
</dbReference>
<dbReference type="RefSeq" id="WP_045531371.1">
    <property type="nucleotide sequence ID" value="NZ_AP014568.1"/>
</dbReference>
<evidence type="ECO:0000256" key="5">
    <source>
        <dbReference type="ARBA" id="ARBA00022519"/>
    </source>
</evidence>
<evidence type="ECO:0000256" key="9">
    <source>
        <dbReference type="ARBA" id="ARBA00023136"/>
    </source>
</evidence>
<feature type="transmembrane region" description="Helical" evidence="10">
    <location>
        <begin position="243"/>
        <end position="263"/>
    </location>
</feature>
<dbReference type="InterPro" id="IPR005889">
    <property type="entry name" value="NtrB"/>
</dbReference>
<dbReference type="Pfam" id="PF00528">
    <property type="entry name" value="BPD_transp_1"/>
    <property type="match status" value="1"/>
</dbReference>
<dbReference type="KEGG" id="cbaa:SRAA_1095"/>
<feature type="transmembrane region" description="Helical" evidence="10">
    <location>
        <begin position="55"/>
        <end position="72"/>
    </location>
</feature>
<feature type="domain" description="ABC transmembrane type-1" evidence="12">
    <location>
        <begin position="112"/>
        <end position="292"/>
    </location>
</feature>
<dbReference type="GO" id="GO:0042918">
    <property type="term" value="P:alkanesulfonate transmembrane transport"/>
    <property type="evidence" value="ECO:0007669"/>
    <property type="project" value="UniProtKB-ARBA"/>
</dbReference>
<proteinExistence type="inferred from homology"/>
<accession>A0A060NPW4</accession>
<evidence type="ECO:0000313" key="13">
    <source>
        <dbReference type="EMBL" id="BAO80949.1"/>
    </source>
</evidence>